<keyword evidence="11" id="KW-1185">Reference proteome</keyword>
<proteinExistence type="predicted"/>
<dbReference type="RefSeq" id="WP_305108435.1">
    <property type="nucleotide sequence ID" value="NZ_JAUTWS010000102.1"/>
</dbReference>
<dbReference type="EMBL" id="JAUTWS010000102">
    <property type="protein sequence ID" value="MDO9713582.1"/>
    <property type="molecule type" value="Genomic_DNA"/>
</dbReference>
<accession>A0ABT9EBI8</accession>
<evidence type="ECO:0000259" key="9">
    <source>
        <dbReference type="PROSITE" id="PS50929"/>
    </source>
</evidence>
<evidence type="ECO:0000256" key="6">
    <source>
        <dbReference type="ARBA" id="ARBA00023136"/>
    </source>
</evidence>
<dbReference type="InterPro" id="IPR036640">
    <property type="entry name" value="ABC1_TM_sf"/>
</dbReference>
<evidence type="ECO:0000259" key="8">
    <source>
        <dbReference type="PROSITE" id="PS50893"/>
    </source>
</evidence>
<dbReference type="PANTHER" id="PTHR24221">
    <property type="entry name" value="ATP-BINDING CASSETTE SUB-FAMILY B"/>
    <property type="match status" value="1"/>
</dbReference>
<dbReference type="SUPFAM" id="SSF52540">
    <property type="entry name" value="P-loop containing nucleoside triphosphate hydrolases"/>
    <property type="match status" value="1"/>
</dbReference>
<feature type="transmembrane region" description="Helical" evidence="7">
    <location>
        <begin position="164"/>
        <end position="184"/>
    </location>
</feature>
<evidence type="ECO:0000256" key="4">
    <source>
        <dbReference type="ARBA" id="ARBA00022840"/>
    </source>
</evidence>
<keyword evidence="4 10" id="KW-0067">ATP-binding</keyword>
<evidence type="ECO:0000256" key="2">
    <source>
        <dbReference type="ARBA" id="ARBA00022692"/>
    </source>
</evidence>
<feature type="domain" description="ABC transporter" evidence="8">
    <location>
        <begin position="363"/>
        <end position="600"/>
    </location>
</feature>
<dbReference type="Gene3D" id="1.20.1560.10">
    <property type="entry name" value="ABC transporter type 1, transmembrane domain"/>
    <property type="match status" value="1"/>
</dbReference>
<evidence type="ECO:0000256" key="1">
    <source>
        <dbReference type="ARBA" id="ARBA00004651"/>
    </source>
</evidence>
<feature type="domain" description="ABC transmembrane type-1" evidence="9">
    <location>
        <begin position="32"/>
        <end position="329"/>
    </location>
</feature>
<evidence type="ECO:0000313" key="10">
    <source>
        <dbReference type="EMBL" id="MDO9713582.1"/>
    </source>
</evidence>
<feature type="transmembrane region" description="Helical" evidence="7">
    <location>
        <begin position="283"/>
        <end position="311"/>
    </location>
</feature>
<feature type="transmembrane region" description="Helical" evidence="7">
    <location>
        <begin position="90"/>
        <end position="114"/>
    </location>
</feature>
<dbReference type="Proteomes" id="UP001243009">
    <property type="component" value="Unassembled WGS sequence"/>
</dbReference>
<dbReference type="SUPFAM" id="SSF90123">
    <property type="entry name" value="ABC transporter transmembrane region"/>
    <property type="match status" value="1"/>
</dbReference>
<dbReference type="PROSITE" id="PS00211">
    <property type="entry name" value="ABC_TRANSPORTER_1"/>
    <property type="match status" value="1"/>
</dbReference>
<dbReference type="PROSITE" id="PS50893">
    <property type="entry name" value="ABC_TRANSPORTER_2"/>
    <property type="match status" value="1"/>
</dbReference>
<keyword evidence="3" id="KW-0547">Nucleotide-binding</keyword>
<dbReference type="PROSITE" id="PS50929">
    <property type="entry name" value="ABC_TM1F"/>
    <property type="match status" value="1"/>
</dbReference>
<dbReference type="InterPro" id="IPR003593">
    <property type="entry name" value="AAA+_ATPase"/>
</dbReference>
<name>A0ABT9EBI8_9PROT</name>
<dbReference type="SMART" id="SM00382">
    <property type="entry name" value="AAA"/>
    <property type="match status" value="1"/>
</dbReference>
<gene>
    <name evidence="10" type="ORF">Q7A36_35005</name>
</gene>
<dbReference type="Gene3D" id="3.40.50.300">
    <property type="entry name" value="P-loop containing nucleotide triphosphate hydrolases"/>
    <property type="match status" value="1"/>
</dbReference>
<keyword evidence="2 7" id="KW-0812">Transmembrane</keyword>
<comment type="subcellular location">
    <subcellularLocation>
        <location evidence="1">Cell membrane</location>
        <topology evidence="1">Multi-pass membrane protein</topology>
    </subcellularLocation>
</comment>
<reference evidence="10 11" key="1">
    <citation type="submission" date="2023-08" db="EMBL/GenBank/DDBJ databases">
        <title>The draft genome sequence of Paracraurococcus sp. LOR1-02.</title>
        <authorList>
            <person name="Kingkaew E."/>
            <person name="Tanasupawat S."/>
        </authorList>
    </citation>
    <scope>NUCLEOTIDE SEQUENCE [LARGE SCALE GENOMIC DNA]</scope>
    <source>
        <strain evidence="10 11">LOR1-02</strain>
    </source>
</reference>
<feature type="transmembrane region" description="Helical" evidence="7">
    <location>
        <begin position="63"/>
        <end position="83"/>
    </location>
</feature>
<keyword evidence="6 7" id="KW-0472">Membrane</keyword>
<dbReference type="Pfam" id="PF00664">
    <property type="entry name" value="ABC_membrane"/>
    <property type="match status" value="1"/>
</dbReference>
<dbReference type="InterPro" id="IPR027417">
    <property type="entry name" value="P-loop_NTPase"/>
</dbReference>
<sequence>MFICRGLLAWFPVRRESPLFVIIRSYIWAVPIVGILGFVASGLEGLGISLLIPLLSLLLTDPASVSVLPIPSFLTQISLFFAAKPGLPAVATIIFLMVLVKAIVQAINGIFVAWVDSSAGHEIRCRLAHRLLVVGYPFFLAEDPARLIGVISTEAWKASEAVRVFFSMITAIGATIVFSVLLCIVSWKLFLLTMAGVVLIRALQSRFILHAKTLSERATTANHDLGDRMRLIGFDISRALRVFGQEHREQQRFERGSGEVRKALMSVERLAVLMDALVEVLHAALFIGILLSAYLTGVSVPVLIAFLTLLYRMQPYVRSLSQARLQLAASQTSIQEVEWLLDPTGKPMPPSGEICHEGITQGITFKKVGFTYAHRPEAGSVLSEVSFTIRPNAATALIGRSGSGKSTIVNMLCQLLQPTSGSIEVDGIDLSRIDPVSWRRQIGLAGQDVELIDGTVAENIAYGFPDATMVKIRQAAQLSDAESFISRLPSGYETEIGDRGLGLSGGQRQRIGIARALVRRPSLLILDEATNSIDALSENAILALLRQPKWPMAIVVVSHNLDTLRNCEYGVVLAEGRVVEVGPPAELRSVHHFVAGIAGSAGVG</sequence>
<evidence type="ECO:0000256" key="3">
    <source>
        <dbReference type="ARBA" id="ARBA00022741"/>
    </source>
</evidence>
<dbReference type="PANTHER" id="PTHR24221:SF646">
    <property type="entry name" value="HAEMOLYSIN SECRETION ATP-BINDING PROTEIN"/>
    <property type="match status" value="1"/>
</dbReference>
<dbReference type="InterPro" id="IPR039421">
    <property type="entry name" value="Type_1_exporter"/>
</dbReference>
<feature type="transmembrane region" description="Helical" evidence="7">
    <location>
        <begin position="21"/>
        <end position="43"/>
    </location>
</feature>
<dbReference type="InterPro" id="IPR011527">
    <property type="entry name" value="ABC1_TM_dom"/>
</dbReference>
<organism evidence="10 11">
    <name type="scientific">Paracraurococcus lichenis</name>
    <dbReference type="NCBI Taxonomy" id="3064888"/>
    <lineage>
        <taxon>Bacteria</taxon>
        <taxon>Pseudomonadati</taxon>
        <taxon>Pseudomonadota</taxon>
        <taxon>Alphaproteobacteria</taxon>
        <taxon>Acetobacterales</taxon>
        <taxon>Roseomonadaceae</taxon>
        <taxon>Paracraurococcus</taxon>
    </lineage>
</organism>
<dbReference type="InterPro" id="IPR003439">
    <property type="entry name" value="ABC_transporter-like_ATP-bd"/>
</dbReference>
<dbReference type="Pfam" id="PF00005">
    <property type="entry name" value="ABC_tran"/>
    <property type="match status" value="1"/>
</dbReference>
<protein>
    <submittedName>
        <fullName evidence="10">ABC transporter ATP-binding protein</fullName>
    </submittedName>
</protein>
<dbReference type="InterPro" id="IPR017871">
    <property type="entry name" value="ABC_transporter-like_CS"/>
</dbReference>
<evidence type="ECO:0000313" key="11">
    <source>
        <dbReference type="Proteomes" id="UP001243009"/>
    </source>
</evidence>
<dbReference type="GO" id="GO:0005524">
    <property type="term" value="F:ATP binding"/>
    <property type="evidence" value="ECO:0007669"/>
    <property type="project" value="UniProtKB-KW"/>
</dbReference>
<evidence type="ECO:0000256" key="7">
    <source>
        <dbReference type="SAM" id="Phobius"/>
    </source>
</evidence>
<evidence type="ECO:0000256" key="5">
    <source>
        <dbReference type="ARBA" id="ARBA00022989"/>
    </source>
</evidence>
<comment type="caution">
    <text evidence="10">The sequence shown here is derived from an EMBL/GenBank/DDBJ whole genome shotgun (WGS) entry which is preliminary data.</text>
</comment>
<keyword evidence="5 7" id="KW-1133">Transmembrane helix</keyword>